<reference evidence="2 3" key="1">
    <citation type="submission" date="2023-04" db="EMBL/GenBank/DDBJ databases">
        <title>Nanopore sequencing of Janthinobacterium from water.</title>
        <authorList>
            <person name="Ciuchcinski K."/>
            <person name="Rokowska A."/>
            <person name="Dziewit L."/>
        </authorList>
    </citation>
    <scope>NUCLEOTIDE SEQUENCE [LARGE SCALE GENOMIC DNA]</scope>
    <source>
        <strain evidence="2 3">DEMB2</strain>
    </source>
</reference>
<dbReference type="RefSeq" id="WP_176389881.1">
    <property type="nucleotide sequence ID" value="NZ_CP121464.1"/>
</dbReference>
<gene>
    <name evidence="2" type="ORF">P9875_17210</name>
</gene>
<sequence length="260" mass="28103">MKSTHSLALALAMAISCGSAAADTKDTKQSMLFDEIPIGSWSTSAELGAITTSGNTVGTSVTGKIDARQELDDWSNQYIFSGYFKEDETTNDDGEKVRERSAERFSASAKAAYKLMADHEKLFVLASHVNDKFGAYTKYSTLAVGHGSRWYQSSDKSVDVEVGPGYFSGTNDAGESEHGLTVRGAAAMKWKISQSAMFTQTVSVERGTSNTHSIAETALSTKINGTMQMKAAFSARNDTRVPDDKKNTDTQTSLTLVYSF</sequence>
<proteinExistence type="predicted"/>
<keyword evidence="3" id="KW-1185">Reference proteome</keyword>
<evidence type="ECO:0000313" key="3">
    <source>
        <dbReference type="Proteomes" id="UP001219584"/>
    </source>
</evidence>
<feature type="signal peptide" evidence="1">
    <location>
        <begin position="1"/>
        <end position="21"/>
    </location>
</feature>
<dbReference type="PROSITE" id="PS51257">
    <property type="entry name" value="PROKAR_LIPOPROTEIN"/>
    <property type="match status" value="1"/>
</dbReference>
<name>A0ABY8HXW0_9BURK</name>
<evidence type="ECO:0000313" key="2">
    <source>
        <dbReference type="EMBL" id="WFR77463.1"/>
    </source>
</evidence>
<dbReference type="Proteomes" id="UP001219584">
    <property type="component" value="Chromosome"/>
</dbReference>
<keyword evidence="1" id="KW-0732">Signal</keyword>
<protein>
    <submittedName>
        <fullName evidence="2">DUF481 domain-containing protein</fullName>
    </submittedName>
</protein>
<dbReference type="InterPro" id="IPR007433">
    <property type="entry name" value="DUF481"/>
</dbReference>
<feature type="chain" id="PRO_5046526843" evidence="1">
    <location>
        <begin position="22"/>
        <end position="260"/>
    </location>
</feature>
<dbReference type="Pfam" id="PF04338">
    <property type="entry name" value="DUF481"/>
    <property type="match status" value="1"/>
</dbReference>
<evidence type="ECO:0000256" key="1">
    <source>
        <dbReference type="SAM" id="SignalP"/>
    </source>
</evidence>
<organism evidence="2 3">
    <name type="scientific">Janthinobacterium rivuli</name>
    <dbReference type="NCBI Taxonomy" id="2751478"/>
    <lineage>
        <taxon>Bacteria</taxon>
        <taxon>Pseudomonadati</taxon>
        <taxon>Pseudomonadota</taxon>
        <taxon>Betaproteobacteria</taxon>
        <taxon>Burkholderiales</taxon>
        <taxon>Oxalobacteraceae</taxon>
        <taxon>Janthinobacterium</taxon>
    </lineage>
</organism>
<accession>A0ABY8HXW0</accession>
<dbReference type="EMBL" id="CP121464">
    <property type="protein sequence ID" value="WFR77463.1"/>
    <property type="molecule type" value="Genomic_DNA"/>
</dbReference>